<name>A0A0D9NIL8_METAN</name>
<dbReference type="STRING" id="1291518.A0A0D9NIL8"/>
<keyword evidence="1" id="KW-0547">Nucleotide-binding</keyword>
<evidence type="ECO:0000313" key="3">
    <source>
        <dbReference type="EMBL" id="KJK73538.1"/>
    </source>
</evidence>
<dbReference type="GO" id="GO:0005524">
    <property type="term" value="F:ATP binding"/>
    <property type="evidence" value="ECO:0007669"/>
    <property type="project" value="UniProtKB-KW"/>
</dbReference>
<dbReference type="Proteomes" id="UP000054544">
    <property type="component" value="Unassembled WGS sequence"/>
</dbReference>
<sequence>MLGKKYAGHARIEGGNEGLSARVFCRRVARSCRGLERAEMPAAIEKAWEDVAKRKAARSSSHSDTDPAAQREYFSKEDLLGLEPRQCLEVSGSWKRLQDLIGLQKVKDSMADLINLLQLRHELDLEEKPPVAVSLSRLFVGAYGTGKATVCWLYAAILSDLGFLQSNDVVFKHPNDLVGDSVQESEQTTVAVLREAKGKVLAIENACTLSENTGVARRACRTAVVRKLLAAARAEQEQAQCLVLLSSSKNRVTNLFQVLRETDIASYFPIDGVVCFDVPGDEELHLLLDLMLRKRRLSASIAAKQVALDRLCDARGRPRFGNAGAVETLVDVASDRARLRRLPASPSNGPPGKIIDLEEEDFLDDGCK</sequence>
<dbReference type="EMBL" id="KE384807">
    <property type="protein sequence ID" value="KJK73538.1"/>
    <property type="molecule type" value="Genomic_DNA"/>
</dbReference>
<evidence type="ECO:0008006" key="5">
    <source>
        <dbReference type="Google" id="ProtNLM"/>
    </source>
</evidence>
<dbReference type="Gene3D" id="1.10.8.60">
    <property type="match status" value="1"/>
</dbReference>
<dbReference type="InterPro" id="IPR050773">
    <property type="entry name" value="CbxX/CfxQ_RuBisCO_ESX"/>
</dbReference>
<dbReference type="PRINTS" id="PR00819">
    <property type="entry name" value="CBXCFQXSUPER"/>
</dbReference>
<gene>
    <name evidence="3" type="ORF">H634G_11209</name>
</gene>
<dbReference type="InterPro" id="IPR027417">
    <property type="entry name" value="P-loop_NTPase"/>
</dbReference>
<dbReference type="Gene3D" id="3.40.50.300">
    <property type="entry name" value="P-loop containing nucleotide triphosphate hydrolases"/>
    <property type="match status" value="1"/>
</dbReference>
<protein>
    <recommendedName>
        <fullName evidence="5">ATPase AAA-type core domain-containing protein</fullName>
    </recommendedName>
</protein>
<dbReference type="SUPFAM" id="SSF52540">
    <property type="entry name" value="P-loop containing nucleoside triphosphate hydrolases"/>
    <property type="match status" value="1"/>
</dbReference>
<organism evidence="3 4">
    <name type="scientific">Metarhizium anisopliae BRIP 53293</name>
    <dbReference type="NCBI Taxonomy" id="1291518"/>
    <lineage>
        <taxon>Eukaryota</taxon>
        <taxon>Fungi</taxon>
        <taxon>Dikarya</taxon>
        <taxon>Ascomycota</taxon>
        <taxon>Pezizomycotina</taxon>
        <taxon>Sordariomycetes</taxon>
        <taxon>Hypocreomycetidae</taxon>
        <taxon>Hypocreales</taxon>
        <taxon>Clavicipitaceae</taxon>
        <taxon>Metarhizium</taxon>
    </lineage>
</organism>
<reference evidence="4" key="1">
    <citation type="journal article" date="2014" name="BMC Genomics">
        <title>The genome sequence of the biocontrol fungus Metarhizium anisopliae and comparative genomics of Metarhizium species.</title>
        <authorList>
            <person name="Pattemore J.A."/>
            <person name="Hane J.K."/>
            <person name="Williams A.H."/>
            <person name="Wilson B.A."/>
            <person name="Stodart B.J."/>
            <person name="Ash G.J."/>
        </authorList>
    </citation>
    <scope>NUCLEOTIDE SEQUENCE [LARGE SCALE GENOMIC DNA]</scope>
    <source>
        <strain evidence="4">BRIP 53293</strain>
    </source>
</reference>
<dbReference type="GO" id="GO:0016887">
    <property type="term" value="F:ATP hydrolysis activity"/>
    <property type="evidence" value="ECO:0007669"/>
    <property type="project" value="TreeGrafter"/>
</dbReference>
<evidence type="ECO:0000256" key="2">
    <source>
        <dbReference type="ARBA" id="ARBA00022840"/>
    </source>
</evidence>
<proteinExistence type="predicted"/>
<dbReference type="AlphaFoldDB" id="A0A0D9NIL8"/>
<evidence type="ECO:0000256" key="1">
    <source>
        <dbReference type="ARBA" id="ARBA00022741"/>
    </source>
</evidence>
<dbReference type="PANTHER" id="PTHR43392">
    <property type="entry name" value="AAA-TYPE ATPASE FAMILY PROTEIN / ANKYRIN REPEAT FAMILY PROTEIN"/>
    <property type="match status" value="1"/>
</dbReference>
<keyword evidence="2" id="KW-0067">ATP-binding</keyword>
<keyword evidence="4" id="KW-1185">Reference proteome</keyword>
<dbReference type="PANTHER" id="PTHR43392:SF2">
    <property type="entry name" value="AAA-TYPE ATPASE FAMILY PROTEIN _ ANKYRIN REPEAT FAMILY PROTEIN"/>
    <property type="match status" value="1"/>
</dbReference>
<dbReference type="InterPro" id="IPR000641">
    <property type="entry name" value="CbxX/CfxQ"/>
</dbReference>
<evidence type="ECO:0000313" key="4">
    <source>
        <dbReference type="Proteomes" id="UP000054544"/>
    </source>
</evidence>
<accession>A0A0D9NIL8</accession>